<name>A0A1F6SZ96_9PROT</name>
<reference evidence="1 2" key="1">
    <citation type="journal article" date="2016" name="Nat. Commun.">
        <title>Thousands of microbial genomes shed light on interconnected biogeochemical processes in an aquifer system.</title>
        <authorList>
            <person name="Anantharaman K."/>
            <person name="Brown C.T."/>
            <person name="Hug L.A."/>
            <person name="Sharon I."/>
            <person name="Castelle C.J."/>
            <person name="Probst A.J."/>
            <person name="Thomas B.C."/>
            <person name="Singh A."/>
            <person name="Wilkins M.J."/>
            <person name="Karaoz U."/>
            <person name="Brodie E.L."/>
            <person name="Williams K.H."/>
            <person name="Hubbard S.S."/>
            <person name="Banfield J.F."/>
        </authorList>
    </citation>
    <scope>NUCLEOTIDE SEQUENCE [LARGE SCALE GENOMIC DNA]</scope>
</reference>
<evidence type="ECO:0000313" key="2">
    <source>
        <dbReference type="Proteomes" id="UP000179334"/>
    </source>
</evidence>
<dbReference type="EMBL" id="MFSR01000081">
    <property type="protein sequence ID" value="OGI38203.1"/>
    <property type="molecule type" value="Genomic_DNA"/>
</dbReference>
<dbReference type="AlphaFoldDB" id="A0A1F6SZ96"/>
<comment type="caution">
    <text evidence="1">The sequence shown here is derived from an EMBL/GenBank/DDBJ whole genome shotgun (WGS) entry which is preliminary data.</text>
</comment>
<evidence type="ECO:0000313" key="1">
    <source>
        <dbReference type="EMBL" id="OGI38203.1"/>
    </source>
</evidence>
<dbReference type="Proteomes" id="UP000179334">
    <property type="component" value="Unassembled WGS sequence"/>
</dbReference>
<protein>
    <submittedName>
        <fullName evidence="1">Uncharacterized protein</fullName>
    </submittedName>
</protein>
<gene>
    <name evidence="1" type="ORF">A2V91_06850</name>
</gene>
<accession>A0A1F6SZ96</accession>
<proteinExistence type="predicted"/>
<organism evidence="1 2">
    <name type="scientific">Candidatus Muproteobacteria bacterium RBG_16_64_10</name>
    <dbReference type="NCBI Taxonomy" id="1817757"/>
    <lineage>
        <taxon>Bacteria</taxon>
        <taxon>Pseudomonadati</taxon>
        <taxon>Pseudomonadota</taxon>
        <taxon>Candidatus Muproteobacteria</taxon>
    </lineage>
</organism>
<sequence>MALHIKTKFRSKGPKTIEQRASVVASNIWKLAQEAARHMEIEGYKLGGDRQVTQILTEFIAFHIQIADRLVYGHLTEEERVRFINEIGRNLARLMDTNMTEFIGAGDYAGPFIATLNARLSDYAEFEFTPSGPSYAFLRYLGDKVSAAMAATDNKWVLEQVVDIEAPQAIKHIRRVIGQVLGIKL</sequence>